<dbReference type="Proteomes" id="UP000017081">
    <property type="component" value="Unassembled WGS sequence"/>
</dbReference>
<dbReference type="AlphaFoldDB" id="U7VDZ6"/>
<dbReference type="RefSeq" id="WP_023050545.1">
    <property type="nucleotide sequence ID" value="NZ_CP173062.2"/>
</dbReference>
<evidence type="ECO:0000313" key="1">
    <source>
        <dbReference type="EMBL" id="ERT69038.1"/>
    </source>
</evidence>
<keyword evidence="2" id="KW-1185">Reference proteome</keyword>
<dbReference type="HOGENOM" id="CLU_537151_0_0_0"/>
<protein>
    <submittedName>
        <fullName evidence="1">Uncharacterized protein</fullName>
    </submittedName>
</protein>
<gene>
    <name evidence="1" type="ORF">HMPREF0202_01004</name>
</gene>
<dbReference type="EMBL" id="AXZF01000038">
    <property type="protein sequence ID" value="ERT69038.1"/>
    <property type="molecule type" value="Genomic_DNA"/>
</dbReference>
<comment type="caution">
    <text evidence="1">The sequence shown here is derived from an EMBL/GenBank/DDBJ whole genome shotgun (WGS) entry which is preliminary data.</text>
</comment>
<organism evidence="1 2">
    <name type="scientific">Cetobacterium somerae ATCC BAA-474</name>
    <dbReference type="NCBI Taxonomy" id="1319815"/>
    <lineage>
        <taxon>Bacteria</taxon>
        <taxon>Fusobacteriati</taxon>
        <taxon>Fusobacteriota</taxon>
        <taxon>Fusobacteriia</taxon>
        <taxon>Fusobacteriales</taxon>
        <taxon>Fusobacteriaceae</taxon>
        <taxon>Cetobacterium</taxon>
    </lineage>
</organism>
<accession>U7VDZ6</accession>
<proteinExistence type="predicted"/>
<evidence type="ECO:0000313" key="2">
    <source>
        <dbReference type="Proteomes" id="UP000017081"/>
    </source>
</evidence>
<dbReference type="STRING" id="1319815.HMPREF0202_01004"/>
<sequence length="507" mass="57432">MRGINKFLINFSFFICIFLTSFSKNEVTTIEALPQREKANLDIEVLKIKTEKITGVIYENENKIIFDFKDLKKAAEKKKIVTDSNNYEIFILENLDNAATYMKKNEKFKMNRVFEQGVKLRNGEKIKLKNISYSLIEQNREKVLEVSYDLKPETFYLGVINNKTGLVEKIYRAEFIENKESTYNDFNTYFRYTSKLKDYTIDENIITYENGYYTISLGTISLETIGSTNGSAKLLSAIGIGSISEWGYTVTNSSSDNTNVNGPEEINNIYLNINEENFKIYPYLKEINTPFFRKKLTGNLGIDDTERFVTLAAATISGELKIAIPQQVIKKIIEYAYLPINNGNDTIDIPYTGNNLNISLIPSSTGPGHSEKNINIPNDKFGNTLSIEYPPIKFRKINTPTFEIVSKEVLDFGTVLKGDDSKAATSKIVIKNLSSKELTLVPAMDKVELENENKSSKIIASNFSVTPEQKETSTGNSYFILNSTLTNTSEAIEGEHTGQFYLNIELK</sequence>
<reference evidence="1 2" key="1">
    <citation type="submission" date="2013-08" db="EMBL/GenBank/DDBJ databases">
        <authorList>
            <person name="Weinstock G."/>
            <person name="Sodergren E."/>
            <person name="Wylie T."/>
            <person name="Fulton L."/>
            <person name="Fulton R."/>
            <person name="Fronick C."/>
            <person name="O'Laughlin M."/>
            <person name="Godfrey J."/>
            <person name="Miner T."/>
            <person name="Herter B."/>
            <person name="Appelbaum E."/>
            <person name="Cordes M."/>
            <person name="Lek S."/>
            <person name="Wollam A."/>
            <person name="Pepin K.H."/>
            <person name="Palsikar V.B."/>
            <person name="Mitreva M."/>
            <person name="Wilson R.K."/>
        </authorList>
    </citation>
    <scope>NUCLEOTIDE SEQUENCE [LARGE SCALE GENOMIC DNA]</scope>
    <source>
        <strain evidence="1 2">ATCC BAA-474</strain>
    </source>
</reference>
<name>U7VDZ6_9FUSO</name>